<feature type="transmembrane region" description="Helical" evidence="1">
    <location>
        <begin position="97"/>
        <end position="118"/>
    </location>
</feature>
<evidence type="ECO:0000256" key="1">
    <source>
        <dbReference type="SAM" id="Phobius"/>
    </source>
</evidence>
<keyword evidence="1" id="KW-0812">Transmembrane</keyword>
<dbReference type="AlphaFoldDB" id="A0A6N7X204"/>
<accession>A0A6N7X204</accession>
<dbReference type="InterPro" id="IPR024294">
    <property type="entry name" value="DUF3810"/>
</dbReference>
<feature type="transmembrane region" description="Helical" evidence="1">
    <location>
        <begin position="64"/>
        <end position="85"/>
    </location>
</feature>
<reference evidence="2 3" key="1">
    <citation type="submission" date="2019-08" db="EMBL/GenBank/DDBJ databases">
        <title>In-depth cultivation of the pig gut microbiome towards novel bacterial diversity and tailored functional studies.</title>
        <authorList>
            <person name="Wylensek D."/>
            <person name="Hitch T.C.A."/>
            <person name="Clavel T."/>
        </authorList>
    </citation>
    <scope>NUCLEOTIDE SEQUENCE [LARGE SCALE GENOMIC DNA]</scope>
    <source>
        <strain evidence="2 3">WCA-SAB-591-4A-A</strain>
    </source>
</reference>
<protein>
    <submittedName>
        <fullName evidence="2">DUF3810 domain-containing protein</fullName>
    </submittedName>
</protein>
<sequence>MEVIVLFKFRIWTVLLAIISAILLGLSAKYKGINAFVYTELINKFVREKMSVTSNKTALPISEIILIIIVIMLLIVFINFIRNLFSPKKWIVYVARLFWGTFNIFSILLFIYIVVFGLNYQTPTLGDELVQKYNTRFSTNVNVNIDSSKRMDLFKQLSEKASESKKVFVSSEKKYFDNLDEMYLQAEVGYNVISEAFPKLSGKYSRPKESLSNDMLNYFGLDGTYSMLMNEIVINTSIPKEYMPFILCKYMAYQRGVAREDEASFYAYLSCINNPDIRFKYAGYLAMTEMIIESLRSNDKIDFNLSFNTLDKEIKSDILKFEAYKGDFGSGKKITYGYKFYFKRINGDVRVDSVANQATNLVSIYYSLFPTV</sequence>
<gene>
    <name evidence="2" type="ORF">FYJ71_03915</name>
</gene>
<keyword evidence="1" id="KW-1133">Transmembrane helix</keyword>
<keyword evidence="3" id="KW-1185">Reference proteome</keyword>
<keyword evidence="1" id="KW-0472">Membrane</keyword>
<name>A0A6N7X204_9FIRM</name>
<comment type="caution">
    <text evidence="2">The sequence shown here is derived from an EMBL/GenBank/DDBJ whole genome shotgun (WGS) entry which is preliminary data.</text>
</comment>
<proteinExistence type="predicted"/>
<dbReference type="EMBL" id="VUNE01000001">
    <property type="protein sequence ID" value="MST62121.1"/>
    <property type="molecule type" value="Genomic_DNA"/>
</dbReference>
<feature type="transmembrane region" description="Helical" evidence="1">
    <location>
        <begin position="12"/>
        <end position="30"/>
    </location>
</feature>
<dbReference type="Pfam" id="PF12725">
    <property type="entry name" value="DUF3810"/>
    <property type="match status" value="1"/>
</dbReference>
<evidence type="ECO:0000313" key="2">
    <source>
        <dbReference type="EMBL" id="MST62121.1"/>
    </source>
</evidence>
<organism evidence="2 3">
    <name type="scientific">Peptostreptococcus porci</name>
    <dbReference type="NCBI Taxonomy" id="2652282"/>
    <lineage>
        <taxon>Bacteria</taxon>
        <taxon>Bacillati</taxon>
        <taxon>Bacillota</taxon>
        <taxon>Clostridia</taxon>
        <taxon>Peptostreptococcales</taxon>
        <taxon>Peptostreptococcaceae</taxon>
        <taxon>Peptostreptococcus</taxon>
    </lineage>
</organism>
<dbReference type="Proteomes" id="UP000440713">
    <property type="component" value="Unassembled WGS sequence"/>
</dbReference>
<evidence type="ECO:0000313" key="3">
    <source>
        <dbReference type="Proteomes" id="UP000440713"/>
    </source>
</evidence>